<comment type="similarity">
    <text evidence="9">Belongs to the monovalent cation:proton antiporter 1 (CPA1) transporter (TC 2.A.36) family.</text>
</comment>
<dbReference type="InterPro" id="IPR006153">
    <property type="entry name" value="Cation/H_exchanger_TM"/>
</dbReference>
<dbReference type="EMBL" id="SPLM01000144">
    <property type="protein sequence ID" value="TMW57629.1"/>
    <property type="molecule type" value="Genomic_DNA"/>
</dbReference>
<keyword evidence="9" id="KW-0050">Antiport</keyword>
<feature type="transmembrane region" description="Helical" evidence="10">
    <location>
        <begin position="103"/>
        <end position="125"/>
    </location>
</feature>
<feature type="transmembrane region" description="Helical" evidence="10">
    <location>
        <begin position="370"/>
        <end position="391"/>
    </location>
</feature>
<dbReference type="Proteomes" id="UP000794436">
    <property type="component" value="Unassembled WGS sequence"/>
</dbReference>
<feature type="transmembrane region" description="Helical" evidence="10">
    <location>
        <begin position="301"/>
        <end position="323"/>
    </location>
</feature>
<evidence type="ECO:0000256" key="6">
    <source>
        <dbReference type="ARBA" id="ARBA00023065"/>
    </source>
</evidence>
<name>A0A8K1FE62_PYTOL</name>
<dbReference type="GO" id="GO:0098719">
    <property type="term" value="P:sodium ion import across plasma membrane"/>
    <property type="evidence" value="ECO:0007669"/>
    <property type="project" value="TreeGrafter"/>
</dbReference>
<evidence type="ECO:0000256" key="1">
    <source>
        <dbReference type="ARBA" id="ARBA00004141"/>
    </source>
</evidence>
<keyword evidence="7 10" id="KW-0472">Membrane</keyword>
<dbReference type="GO" id="GO:0015386">
    <property type="term" value="F:potassium:proton antiporter activity"/>
    <property type="evidence" value="ECO:0007669"/>
    <property type="project" value="TreeGrafter"/>
</dbReference>
<dbReference type="PANTHER" id="PTHR10110">
    <property type="entry name" value="SODIUM/HYDROGEN EXCHANGER"/>
    <property type="match status" value="1"/>
</dbReference>
<evidence type="ECO:0000313" key="12">
    <source>
        <dbReference type="EMBL" id="TMW57629.1"/>
    </source>
</evidence>
<dbReference type="InterPro" id="IPR018422">
    <property type="entry name" value="Cation/H_exchanger_CPA1"/>
</dbReference>
<organism evidence="12 13">
    <name type="scientific">Pythium oligandrum</name>
    <name type="common">Mycoparasitic fungus</name>
    <dbReference type="NCBI Taxonomy" id="41045"/>
    <lineage>
        <taxon>Eukaryota</taxon>
        <taxon>Sar</taxon>
        <taxon>Stramenopiles</taxon>
        <taxon>Oomycota</taxon>
        <taxon>Peronosporomycetes</taxon>
        <taxon>Pythiales</taxon>
        <taxon>Pythiaceae</taxon>
        <taxon>Pythium</taxon>
    </lineage>
</organism>
<feature type="domain" description="Cation/H+ exchanger transmembrane" evidence="11">
    <location>
        <begin position="40"/>
        <end position="420"/>
    </location>
</feature>
<evidence type="ECO:0000313" key="13">
    <source>
        <dbReference type="Proteomes" id="UP000794436"/>
    </source>
</evidence>
<dbReference type="OrthoDB" id="196264at2759"/>
<feature type="transmembrane region" description="Helical" evidence="10">
    <location>
        <begin position="73"/>
        <end position="91"/>
    </location>
</feature>
<evidence type="ECO:0000256" key="2">
    <source>
        <dbReference type="ARBA" id="ARBA00022448"/>
    </source>
</evidence>
<evidence type="ECO:0000256" key="5">
    <source>
        <dbReference type="ARBA" id="ARBA00023053"/>
    </source>
</evidence>
<feature type="transmembrane region" description="Helical" evidence="10">
    <location>
        <begin position="335"/>
        <end position="358"/>
    </location>
</feature>
<evidence type="ECO:0000256" key="7">
    <source>
        <dbReference type="ARBA" id="ARBA00023136"/>
    </source>
</evidence>
<evidence type="ECO:0000256" key="8">
    <source>
        <dbReference type="ARBA" id="ARBA00023201"/>
    </source>
</evidence>
<evidence type="ECO:0000256" key="4">
    <source>
        <dbReference type="ARBA" id="ARBA00022989"/>
    </source>
</evidence>
<keyword evidence="6 9" id="KW-0406">Ion transport</keyword>
<keyword evidence="4 10" id="KW-1133">Transmembrane helix</keyword>
<keyword evidence="5" id="KW-0915">Sodium</keyword>
<accession>A0A8K1FE62</accession>
<keyword evidence="3 9" id="KW-0812">Transmembrane</keyword>
<comment type="caution">
    <text evidence="12">The sequence shown here is derived from an EMBL/GenBank/DDBJ whole genome shotgun (WGS) entry which is preliminary data.</text>
</comment>
<evidence type="ECO:0000256" key="10">
    <source>
        <dbReference type="SAM" id="Phobius"/>
    </source>
</evidence>
<keyword evidence="8 9" id="KW-0739">Sodium transport</keyword>
<keyword evidence="2 9" id="KW-0813">Transport</keyword>
<dbReference type="PRINTS" id="PR01084">
    <property type="entry name" value="NAHEXCHNGR"/>
</dbReference>
<sequence length="470" mass="51763">MEELRREQVTGGELLVCMLLELVIVRIAYSIDRSKQAPLLSTAAWAIILGILLGFILISLSKDRARDVGMDPAILFFGLVPPIVMEAGFTTQHRGFFANFWDIFLLGVVGTVLSSIGVGTALYWLGQTPLLDSVALSATEAMQYGALISSIDPIATQLVLRKSHVPSLLPELIFGERSLNNAITIAIFNLCASHVLGGETQITFVNSIMLLGELVATGAGSLILTVIVGFSSAFLLRVSDDALKQHPPYEISILLLSAYSSYLAAEFCHLSGDVAIFFSGAFIRHYHMHNVSTTSATTFRYLLRTVAFLAENFIFIYLGVSLFAYSDSFQWEWRFIVTSLVVCLVVRALIVTPLCYIANLWRIHAIPFKYMIVIWFSGLRGAVAFALALNVSSTTASKDHAAIIRSATLFSVLSTTIPFTMLMRPLNLGDRTPLLSSSLEEEGTWIRDAWNEFDHHHLQPYFGHGGAARQ</sequence>
<dbReference type="InterPro" id="IPR004709">
    <property type="entry name" value="NaH_exchanger"/>
</dbReference>
<dbReference type="NCBIfam" id="TIGR00840">
    <property type="entry name" value="b_cpa1"/>
    <property type="match status" value="1"/>
</dbReference>
<reference evidence="12" key="1">
    <citation type="submission" date="2019-03" db="EMBL/GenBank/DDBJ databases">
        <title>Long read genome sequence of the mycoparasitic Pythium oligandrum ATCC 38472 isolated from sugarbeet rhizosphere.</title>
        <authorList>
            <person name="Gaulin E."/>
        </authorList>
    </citation>
    <scope>NUCLEOTIDE SEQUENCE</scope>
    <source>
        <strain evidence="12">ATCC 38472_TT</strain>
    </source>
</reference>
<dbReference type="GO" id="GO:0051453">
    <property type="term" value="P:regulation of intracellular pH"/>
    <property type="evidence" value="ECO:0007669"/>
    <property type="project" value="TreeGrafter"/>
</dbReference>
<keyword evidence="13" id="KW-1185">Reference proteome</keyword>
<comment type="subcellular location">
    <subcellularLocation>
        <location evidence="1">Membrane</location>
        <topology evidence="1">Multi-pass membrane protein</topology>
    </subcellularLocation>
</comment>
<dbReference type="PANTHER" id="PTHR10110:SF187">
    <property type="entry name" value="SODIUM_HYDROGEN EXCHANGER"/>
    <property type="match status" value="1"/>
</dbReference>
<feature type="transmembrane region" description="Helical" evidence="10">
    <location>
        <begin position="403"/>
        <end position="422"/>
    </location>
</feature>
<protein>
    <recommendedName>
        <fullName evidence="9">Sodium/hydrogen exchanger</fullName>
    </recommendedName>
</protein>
<feature type="transmembrane region" description="Helical" evidence="10">
    <location>
        <begin position="43"/>
        <end position="61"/>
    </location>
</feature>
<dbReference type="GO" id="GO:0005886">
    <property type="term" value="C:plasma membrane"/>
    <property type="evidence" value="ECO:0007669"/>
    <property type="project" value="TreeGrafter"/>
</dbReference>
<feature type="transmembrane region" description="Helical" evidence="10">
    <location>
        <begin position="214"/>
        <end position="236"/>
    </location>
</feature>
<proteinExistence type="inferred from homology"/>
<evidence type="ECO:0000256" key="9">
    <source>
        <dbReference type="RuleBase" id="RU003722"/>
    </source>
</evidence>
<dbReference type="GO" id="GO:0015385">
    <property type="term" value="F:sodium:proton antiporter activity"/>
    <property type="evidence" value="ECO:0007669"/>
    <property type="project" value="InterPro"/>
</dbReference>
<dbReference type="Gene3D" id="6.10.140.1330">
    <property type="match status" value="1"/>
</dbReference>
<dbReference type="Pfam" id="PF00999">
    <property type="entry name" value="Na_H_Exchanger"/>
    <property type="match status" value="1"/>
</dbReference>
<evidence type="ECO:0000259" key="11">
    <source>
        <dbReference type="Pfam" id="PF00999"/>
    </source>
</evidence>
<dbReference type="AlphaFoldDB" id="A0A8K1FE62"/>
<gene>
    <name evidence="12" type="ORF">Poli38472_003554</name>
</gene>
<evidence type="ECO:0000256" key="3">
    <source>
        <dbReference type="ARBA" id="ARBA00022692"/>
    </source>
</evidence>